<dbReference type="Gene3D" id="3.40.50.2300">
    <property type="match status" value="1"/>
</dbReference>
<feature type="domain" description="HTH luxR-type" evidence="3">
    <location>
        <begin position="139"/>
        <end position="204"/>
    </location>
</feature>
<dbReference type="EMBL" id="BAAARB010000005">
    <property type="protein sequence ID" value="GAA2375690.1"/>
    <property type="molecule type" value="Genomic_DNA"/>
</dbReference>
<proteinExistence type="predicted"/>
<evidence type="ECO:0000259" key="3">
    <source>
        <dbReference type="PROSITE" id="PS50043"/>
    </source>
</evidence>
<gene>
    <name evidence="5" type="ORF">GCM10009855_13650</name>
</gene>
<evidence type="ECO:0000256" key="2">
    <source>
        <dbReference type="PROSITE-ProRule" id="PRU00169"/>
    </source>
</evidence>
<dbReference type="SUPFAM" id="SSF52172">
    <property type="entry name" value="CheY-like"/>
    <property type="match status" value="1"/>
</dbReference>
<dbReference type="InterPro" id="IPR011006">
    <property type="entry name" value="CheY-like_superfamily"/>
</dbReference>
<dbReference type="Pfam" id="PF00196">
    <property type="entry name" value="GerE"/>
    <property type="match status" value="1"/>
</dbReference>
<dbReference type="PRINTS" id="PR00038">
    <property type="entry name" value="HTHLUXR"/>
</dbReference>
<feature type="modified residue" description="4-aspartylphosphate" evidence="2">
    <location>
        <position position="51"/>
    </location>
</feature>
<dbReference type="RefSeq" id="WP_006895172.1">
    <property type="nucleotide sequence ID" value="NZ_BAAARB010000005.1"/>
</dbReference>
<dbReference type="PANTHER" id="PTHR43214">
    <property type="entry name" value="TWO-COMPONENT RESPONSE REGULATOR"/>
    <property type="match status" value="1"/>
</dbReference>
<dbReference type="Gene3D" id="1.10.10.10">
    <property type="entry name" value="Winged helix-like DNA-binding domain superfamily/Winged helix DNA-binding domain"/>
    <property type="match status" value="1"/>
</dbReference>
<organism evidence="5 6">
    <name type="scientific">Gordonia cholesterolivorans</name>
    <dbReference type="NCBI Taxonomy" id="559625"/>
    <lineage>
        <taxon>Bacteria</taxon>
        <taxon>Bacillati</taxon>
        <taxon>Actinomycetota</taxon>
        <taxon>Actinomycetes</taxon>
        <taxon>Mycobacteriales</taxon>
        <taxon>Gordoniaceae</taxon>
        <taxon>Gordonia</taxon>
    </lineage>
</organism>
<name>A0ABP5UBD3_9ACTN</name>
<evidence type="ECO:0000313" key="6">
    <source>
        <dbReference type="Proteomes" id="UP001501170"/>
    </source>
</evidence>
<accession>A0ABP5UBD3</accession>
<comment type="caution">
    <text evidence="5">The sequence shown here is derived from an EMBL/GenBank/DDBJ whole genome shotgun (WGS) entry which is preliminary data.</text>
</comment>
<dbReference type="PROSITE" id="PS50110">
    <property type="entry name" value="RESPONSE_REGULATORY"/>
    <property type="match status" value="1"/>
</dbReference>
<keyword evidence="1" id="KW-0238">DNA-binding</keyword>
<keyword evidence="6" id="KW-1185">Reference proteome</keyword>
<dbReference type="SUPFAM" id="SSF46894">
    <property type="entry name" value="C-terminal effector domain of the bipartite response regulators"/>
    <property type="match status" value="1"/>
</dbReference>
<dbReference type="PROSITE" id="PS50043">
    <property type="entry name" value="HTH_LUXR_2"/>
    <property type="match status" value="1"/>
</dbReference>
<dbReference type="InterPro" id="IPR036388">
    <property type="entry name" value="WH-like_DNA-bd_sf"/>
</dbReference>
<dbReference type="InterPro" id="IPR000792">
    <property type="entry name" value="Tscrpt_reg_LuxR_C"/>
</dbReference>
<feature type="domain" description="Response regulatory" evidence="4">
    <location>
        <begin position="5"/>
        <end position="116"/>
    </location>
</feature>
<dbReference type="SMART" id="SM00421">
    <property type="entry name" value="HTH_LUXR"/>
    <property type="match status" value="1"/>
</dbReference>
<evidence type="ECO:0000256" key="1">
    <source>
        <dbReference type="ARBA" id="ARBA00023125"/>
    </source>
</evidence>
<reference evidence="6" key="1">
    <citation type="journal article" date="2019" name="Int. J. Syst. Evol. Microbiol.">
        <title>The Global Catalogue of Microorganisms (GCM) 10K type strain sequencing project: providing services to taxonomists for standard genome sequencing and annotation.</title>
        <authorList>
            <consortium name="The Broad Institute Genomics Platform"/>
            <consortium name="The Broad Institute Genome Sequencing Center for Infectious Disease"/>
            <person name="Wu L."/>
            <person name="Ma J."/>
        </authorList>
    </citation>
    <scope>NUCLEOTIDE SEQUENCE [LARGE SCALE GENOMIC DNA]</scope>
    <source>
        <strain evidence="6">JCM 16227</strain>
    </source>
</reference>
<dbReference type="InterPro" id="IPR039420">
    <property type="entry name" value="WalR-like"/>
</dbReference>
<protein>
    <submittedName>
        <fullName evidence="5">Response regulator transcription factor</fullName>
    </submittedName>
</protein>
<dbReference type="CDD" id="cd06170">
    <property type="entry name" value="LuxR_C_like"/>
    <property type="match status" value="1"/>
</dbReference>
<evidence type="ECO:0000259" key="4">
    <source>
        <dbReference type="PROSITE" id="PS50110"/>
    </source>
</evidence>
<dbReference type="Proteomes" id="UP001501170">
    <property type="component" value="Unassembled WGS sequence"/>
</dbReference>
<keyword evidence="2" id="KW-0597">Phosphoprotein</keyword>
<evidence type="ECO:0000313" key="5">
    <source>
        <dbReference type="EMBL" id="GAA2375690.1"/>
    </source>
</evidence>
<sequence length="216" mass="23369">MDPIRVALIDDYDVVVRGLATMLRRYSDRVRVQALSTSGEVAEDVDIALYDSFANPPADRSMISDLVANHRVRKVVVYAWEVSEPAVTAALDNGAAALVSKKLPAGELVDALEQIHAAKPSSTVFASRQETAVSSAGDWPGREEGLTQREAEVLALITQGLSNADIADSTGLSINSVKTYIRTCYRRIGVTTRAQAVLWGVHHGFVPDRPRRGRGA</sequence>
<dbReference type="InterPro" id="IPR016032">
    <property type="entry name" value="Sig_transdc_resp-reg_C-effctor"/>
</dbReference>
<dbReference type="InterPro" id="IPR001789">
    <property type="entry name" value="Sig_transdc_resp-reg_receiver"/>
</dbReference>
<dbReference type="PANTHER" id="PTHR43214:SF43">
    <property type="entry name" value="TWO-COMPONENT RESPONSE REGULATOR"/>
    <property type="match status" value="1"/>
</dbReference>